<keyword evidence="1" id="KW-0732">Signal</keyword>
<evidence type="ECO:0000313" key="4">
    <source>
        <dbReference type="Proteomes" id="UP000010796"/>
    </source>
</evidence>
<reference evidence="4" key="1">
    <citation type="submission" date="2012-02" db="EMBL/GenBank/DDBJ databases">
        <title>The complete genome of Echinicola vietnamensis DSM 17526.</title>
        <authorList>
            <person name="Lucas S."/>
            <person name="Copeland A."/>
            <person name="Lapidus A."/>
            <person name="Glavina del Rio T."/>
            <person name="Dalin E."/>
            <person name="Tice H."/>
            <person name="Bruce D."/>
            <person name="Goodwin L."/>
            <person name="Pitluck S."/>
            <person name="Peters L."/>
            <person name="Ovchinnikova G."/>
            <person name="Teshima H."/>
            <person name="Kyrpides N."/>
            <person name="Mavromatis K."/>
            <person name="Ivanova N."/>
            <person name="Brettin T."/>
            <person name="Detter J.C."/>
            <person name="Han C."/>
            <person name="Larimer F."/>
            <person name="Land M."/>
            <person name="Hauser L."/>
            <person name="Markowitz V."/>
            <person name="Cheng J.-F."/>
            <person name="Hugenholtz P."/>
            <person name="Woyke T."/>
            <person name="Wu D."/>
            <person name="Brambilla E."/>
            <person name="Klenk H.-P."/>
            <person name="Eisen J.A."/>
        </authorList>
    </citation>
    <scope>NUCLEOTIDE SEQUENCE [LARGE SCALE GENOMIC DNA]</scope>
    <source>
        <strain evidence="4">DSM 17526 / LMG 23754 / KMM 6221</strain>
    </source>
</reference>
<name>L0FV30_ECHVK</name>
<evidence type="ECO:0000259" key="2">
    <source>
        <dbReference type="Pfam" id="PF04187"/>
    </source>
</evidence>
<evidence type="ECO:0000313" key="3">
    <source>
        <dbReference type="EMBL" id="AGA77162.1"/>
    </source>
</evidence>
<dbReference type="PATRIC" id="fig|926556.3.peg.905"/>
<dbReference type="Pfam" id="PF04187">
    <property type="entry name" value="Cofac_haem_bdg"/>
    <property type="match status" value="1"/>
</dbReference>
<evidence type="ECO:0000256" key="1">
    <source>
        <dbReference type="SAM" id="SignalP"/>
    </source>
</evidence>
<dbReference type="eggNOG" id="COG3016">
    <property type="taxonomic scope" value="Bacteria"/>
</dbReference>
<feature type="domain" description="Haem-binding uptake Tiki superfamily ChaN" evidence="2">
    <location>
        <begin position="41"/>
        <end position="241"/>
    </location>
</feature>
<dbReference type="InterPro" id="IPR007314">
    <property type="entry name" value="Cofac_haem-bd_dom"/>
</dbReference>
<dbReference type="STRING" id="926556.Echvi_0889"/>
<dbReference type="HOGENOM" id="CLU_035488_0_0_10"/>
<accession>L0FV30</accession>
<keyword evidence="4" id="KW-1185">Reference proteome</keyword>
<dbReference type="Gene3D" id="3.40.50.11550">
    <property type="match status" value="1"/>
</dbReference>
<gene>
    <name evidence="3" type="ordered locus">Echvi_0889</name>
</gene>
<dbReference type="RefSeq" id="WP_015264727.1">
    <property type="nucleotide sequence ID" value="NC_019904.1"/>
</dbReference>
<dbReference type="OrthoDB" id="1680202at2"/>
<protein>
    <submittedName>
        <fullName evidence="3">Uncharacterized iron-regulated protein</fullName>
    </submittedName>
</protein>
<dbReference type="AlphaFoldDB" id="L0FV30"/>
<dbReference type="EMBL" id="CP003346">
    <property type="protein sequence ID" value="AGA77162.1"/>
    <property type="molecule type" value="Genomic_DNA"/>
</dbReference>
<proteinExistence type="predicted"/>
<dbReference type="SUPFAM" id="SSF159501">
    <property type="entry name" value="EreA/ChaN-like"/>
    <property type="match status" value="1"/>
</dbReference>
<dbReference type="KEGG" id="evi:Echvi_0889"/>
<dbReference type="Proteomes" id="UP000010796">
    <property type="component" value="Chromosome"/>
</dbReference>
<feature type="chain" id="PRO_5003941926" evidence="1">
    <location>
        <begin position="21"/>
        <end position="286"/>
    </location>
</feature>
<feature type="signal peptide" evidence="1">
    <location>
        <begin position="1"/>
        <end position="20"/>
    </location>
</feature>
<sequence length="286" mass="32826">MKRLSLLVAIAILIVSSALSQQKPAYKIYHQKGRKTAYKKLVRKISKADVVFFGELHNDPISHWLQLELSKDLAEERDLLMGAEMFEADNQEALDRYLTGKIDQNGLDSLARLWPNYKTDYAPLVEFAKENSIRFIATNIPRRYASAVYKRGGFGALDSLSAQEKSWIAPLPIPFDPQLPGYQNMLEMMGDHGSMDMVKAQAIKDATMAHFISKNYLPEHLFFHFNGAYHSNNHEGIYWYLKKYRPQLDLITISMVVQKDVKTLEENHKGLADFIICVDENMTKTY</sequence>
<organism evidence="3 4">
    <name type="scientific">Echinicola vietnamensis (strain DSM 17526 / LMG 23754 / KMM 6221)</name>
    <dbReference type="NCBI Taxonomy" id="926556"/>
    <lineage>
        <taxon>Bacteria</taxon>
        <taxon>Pseudomonadati</taxon>
        <taxon>Bacteroidota</taxon>
        <taxon>Cytophagia</taxon>
        <taxon>Cytophagales</taxon>
        <taxon>Cyclobacteriaceae</taxon>
        <taxon>Echinicola</taxon>
    </lineage>
</organism>
<dbReference type="CDD" id="cd14727">
    <property type="entry name" value="ChanN-like"/>
    <property type="match status" value="1"/>
</dbReference>